<evidence type="ECO:0000256" key="1">
    <source>
        <dbReference type="SAM" id="MobiDB-lite"/>
    </source>
</evidence>
<organism evidence="2 3">
    <name type="scientific">Stephania japonica</name>
    <dbReference type="NCBI Taxonomy" id="461633"/>
    <lineage>
        <taxon>Eukaryota</taxon>
        <taxon>Viridiplantae</taxon>
        <taxon>Streptophyta</taxon>
        <taxon>Embryophyta</taxon>
        <taxon>Tracheophyta</taxon>
        <taxon>Spermatophyta</taxon>
        <taxon>Magnoliopsida</taxon>
        <taxon>Ranunculales</taxon>
        <taxon>Menispermaceae</taxon>
        <taxon>Menispermoideae</taxon>
        <taxon>Cissampelideae</taxon>
        <taxon>Stephania</taxon>
    </lineage>
</organism>
<evidence type="ECO:0000313" key="2">
    <source>
        <dbReference type="EMBL" id="KAK9091246.1"/>
    </source>
</evidence>
<sequence>MSGKSRDQDSRVRHAPVARCEDSPVSGNEKLLFDPVSGCGSVQGTVEELVSGGTDGESVWFGEPGMLLGIVQFRGRNSPSWEEL</sequence>
<protein>
    <submittedName>
        <fullName evidence="2">Uncharacterized protein</fullName>
    </submittedName>
</protein>
<feature type="region of interest" description="Disordered" evidence="1">
    <location>
        <begin position="1"/>
        <end position="25"/>
    </location>
</feature>
<feature type="compositionally biased region" description="Basic and acidic residues" evidence="1">
    <location>
        <begin position="1"/>
        <end position="12"/>
    </location>
</feature>
<reference evidence="2 3" key="1">
    <citation type="submission" date="2024-01" db="EMBL/GenBank/DDBJ databases">
        <title>Genome assemblies of Stephania.</title>
        <authorList>
            <person name="Yang L."/>
        </authorList>
    </citation>
    <scope>NUCLEOTIDE SEQUENCE [LARGE SCALE GENOMIC DNA]</scope>
    <source>
        <strain evidence="2">QJT</strain>
        <tissue evidence="2">Leaf</tissue>
    </source>
</reference>
<gene>
    <name evidence="2" type="ORF">Sjap_024423</name>
</gene>
<accession>A0AAP0HNY5</accession>
<dbReference type="EMBL" id="JBBNAE010000010">
    <property type="protein sequence ID" value="KAK9091246.1"/>
    <property type="molecule type" value="Genomic_DNA"/>
</dbReference>
<proteinExistence type="predicted"/>
<name>A0AAP0HNY5_9MAGN</name>
<keyword evidence="3" id="KW-1185">Reference proteome</keyword>
<evidence type="ECO:0000313" key="3">
    <source>
        <dbReference type="Proteomes" id="UP001417504"/>
    </source>
</evidence>
<dbReference type="AlphaFoldDB" id="A0AAP0HNY5"/>
<comment type="caution">
    <text evidence="2">The sequence shown here is derived from an EMBL/GenBank/DDBJ whole genome shotgun (WGS) entry which is preliminary data.</text>
</comment>
<dbReference type="Proteomes" id="UP001417504">
    <property type="component" value="Unassembled WGS sequence"/>
</dbReference>